<comment type="similarity">
    <text evidence="1">Belongs to the low molecular weight phosphotyrosine protein phosphatase family.</text>
</comment>
<keyword evidence="3" id="KW-0904">Protein phosphatase</keyword>
<dbReference type="SUPFAM" id="SSF52788">
    <property type="entry name" value="Phosphotyrosine protein phosphatases I"/>
    <property type="match status" value="1"/>
</dbReference>
<feature type="domain" description="Phosphotyrosine protein phosphatase I" evidence="5">
    <location>
        <begin position="2"/>
        <end position="166"/>
    </location>
</feature>
<dbReference type="InterPro" id="IPR050438">
    <property type="entry name" value="LMW_PTPase"/>
</dbReference>
<feature type="active site" evidence="4">
    <location>
        <position position="14"/>
    </location>
</feature>
<gene>
    <name evidence="6" type="ORF">FB459_0818</name>
</gene>
<dbReference type="PANTHER" id="PTHR11717">
    <property type="entry name" value="LOW MOLECULAR WEIGHT PROTEIN TYROSINE PHOSPHATASE"/>
    <property type="match status" value="1"/>
</dbReference>
<evidence type="ECO:0000259" key="5">
    <source>
        <dbReference type="SMART" id="SM00226"/>
    </source>
</evidence>
<dbReference type="Pfam" id="PF01451">
    <property type="entry name" value="LMWPc"/>
    <property type="match status" value="1"/>
</dbReference>
<name>A0A542EDJ0_9MICO</name>
<protein>
    <submittedName>
        <fullName evidence="6">Protein-tyrosine phosphatase</fullName>
    </submittedName>
</protein>
<dbReference type="AlphaFoldDB" id="A0A542EDJ0"/>
<sequence>MPKVLFVCTGNVCRSPFAERLARLLSDGSVEYASAGIQALHGEPMDRPMADQLSARGGTSEGFAGHQLTASMVREADLLLCMESRHRLWVVDEAPVALRRTTLLTHFTAVAAQQPALRGDQIVKAALTQPIPRGVKDIADPYRQGDEAAALAAEVLAQHVRQVVIALEG</sequence>
<dbReference type="Proteomes" id="UP000320806">
    <property type="component" value="Unassembled WGS sequence"/>
</dbReference>
<evidence type="ECO:0000313" key="7">
    <source>
        <dbReference type="Proteomes" id="UP000320806"/>
    </source>
</evidence>
<dbReference type="SMART" id="SM00226">
    <property type="entry name" value="LMWPc"/>
    <property type="match status" value="1"/>
</dbReference>
<reference evidence="6 7" key="1">
    <citation type="submission" date="2019-06" db="EMBL/GenBank/DDBJ databases">
        <title>Sequencing the genomes of 1000 actinobacteria strains.</title>
        <authorList>
            <person name="Klenk H.-P."/>
        </authorList>
    </citation>
    <scope>NUCLEOTIDE SEQUENCE [LARGE SCALE GENOMIC DNA]</scope>
    <source>
        <strain evidence="6 7">DSM 19828</strain>
    </source>
</reference>
<dbReference type="PANTHER" id="PTHR11717:SF31">
    <property type="entry name" value="LOW MOLECULAR WEIGHT PROTEIN-TYROSINE-PHOSPHATASE ETP-RELATED"/>
    <property type="match status" value="1"/>
</dbReference>
<dbReference type="InterPro" id="IPR023485">
    <property type="entry name" value="Ptyr_pPase"/>
</dbReference>
<dbReference type="PRINTS" id="PR00719">
    <property type="entry name" value="LMWPTPASE"/>
</dbReference>
<dbReference type="GO" id="GO:0004725">
    <property type="term" value="F:protein tyrosine phosphatase activity"/>
    <property type="evidence" value="ECO:0007669"/>
    <property type="project" value="InterPro"/>
</dbReference>
<proteinExistence type="inferred from homology"/>
<evidence type="ECO:0000256" key="3">
    <source>
        <dbReference type="ARBA" id="ARBA00022912"/>
    </source>
</evidence>
<evidence type="ECO:0000256" key="1">
    <source>
        <dbReference type="ARBA" id="ARBA00011063"/>
    </source>
</evidence>
<evidence type="ECO:0000313" key="6">
    <source>
        <dbReference type="EMBL" id="TQJ13401.1"/>
    </source>
</evidence>
<organism evidence="6 7">
    <name type="scientific">Yimella lutea</name>
    <dbReference type="NCBI Taxonomy" id="587872"/>
    <lineage>
        <taxon>Bacteria</taxon>
        <taxon>Bacillati</taxon>
        <taxon>Actinomycetota</taxon>
        <taxon>Actinomycetes</taxon>
        <taxon>Micrococcales</taxon>
        <taxon>Dermacoccaceae</taxon>
        <taxon>Yimella</taxon>
    </lineage>
</organism>
<keyword evidence="2" id="KW-0378">Hydrolase</keyword>
<keyword evidence="7" id="KW-1185">Reference proteome</keyword>
<evidence type="ECO:0000256" key="4">
    <source>
        <dbReference type="PIRSR" id="PIRSR617867-1"/>
    </source>
</evidence>
<comment type="caution">
    <text evidence="6">The sequence shown here is derived from an EMBL/GenBank/DDBJ whole genome shotgun (WGS) entry which is preliminary data.</text>
</comment>
<dbReference type="InterPro" id="IPR017867">
    <property type="entry name" value="Tyr_phospatase_low_mol_wt"/>
</dbReference>
<dbReference type="InterPro" id="IPR036196">
    <property type="entry name" value="Ptyr_pPase_sf"/>
</dbReference>
<dbReference type="Gene3D" id="3.40.50.2300">
    <property type="match status" value="1"/>
</dbReference>
<feature type="active site" description="Nucleophile" evidence="4">
    <location>
        <position position="8"/>
    </location>
</feature>
<dbReference type="EMBL" id="VFMO01000001">
    <property type="protein sequence ID" value="TQJ13401.1"/>
    <property type="molecule type" value="Genomic_DNA"/>
</dbReference>
<evidence type="ECO:0000256" key="2">
    <source>
        <dbReference type="ARBA" id="ARBA00022801"/>
    </source>
</evidence>
<accession>A0A542EDJ0</accession>